<feature type="transmembrane region" description="Helical" evidence="2">
    <location>
        <begin position="150"/>
        <end position="168"/>
    </location>
</feature>
<evidence type="ECO:0000256" key="2">
    <source>
        <dbReference type="SAM" id="Phobius"/>
    </source>
</evidence>
<evidence type="ECO:0000313" key="4">
    <source>
        <dbReference type="EMBL" id="SDK86787.1"/>
    </source>
</evidence>
<feature type="transmembrane region" description="Helical" evidence="2">
    <location>
        <begin position="91"/>
        <end position="115"/>
    </location>
</feature>
<feature type="domain" description="Prepilin type IV endopeptidase peptidase" evidence="3">
    <location>
        <begin position="10"/>
        <end position="109"/>
    </location>
</feature>
<keyword evidence="2" id="KW-0472">Membrane</keyword>
<comment type="similarity">
    <text evidence="1">Belongs to the peptidase A24 family.</text>
</comment>
<proteinExistence type="inferred from homology"/>
<sequence>MAGWAFGGCLVILAAAFVTDLRWMRIPNWISVFALTTGLLARSVVSGGHGLLFALTGAAAGFAVLLLLHFMGAVGAGDVKLFAGIGAWTGIWFTLQVIMYSILFGAVIGWIIVLFRREAAGRIRSTLSRTAGLLLLQRPALLRSSAGSEVLRFPFMLAVIPGFLYTYFCF</sequence>
<dbReference type="PANTHER" id="PTHR30487:SF0">
    <property type="entry name" value="PREPILIN LEADER PEPTIDASE_N-METHYLTRANSFERASE-RELATED"/>
    <property type="match status" value="1"/>
</dbReference>
<dbReference type="PANTHER" id="PTHR30487">
    <property type="entry name" value="TYPE 4 PREPILIN-LIKE PROTEINS LEADER PEPTIDE-PROCESSING ENZYME"/>
    <property type="match status" value="1"/>
</dbReference>
<dbReference type="OrthoDB" id="5508079at2"/>
<keyword evidence="2" id="KW-1133">Transmembrane helix</keyword>
<reference evidence="5" key="1">
    <citation type="submission" date="2016-10" db="EMBL/GenBank/DDBJ databases">
        <authorList>
            <person name="Varghese N."/>
            <person name="Submissions S."/>
        </authorList>
    </citation>
    <scope>NUCLEOTIDE SEQUENCE [LARGE SCALE GENOMIC DNA]</scope>
    <source>
        <strain evidence="5">CGMCC 1.11012</strain>
    </source>
</reference>
<dbReference type="Gene3D" id="1.20.120.1220">
    <property type="match status" value="1"/>
</dbReference>
<feature type="transmembrane region" description="Helical" evidence="2">
    <location>
        <begin position="26"/>
        <end position="45"/>
    </location>
</feature>
<dbReference type="GO" id="GO:0005886">
    <property type="term" value="C:plasma membrane"/>
    <property type="evidence" value="ECO:0007669"/>
    <property type="project" value="TreeGrafter"/>
</dbReference>
<dbReference type="EMBL" id="FNDX01000058">
    <property type="protein sequence ID" value="SDK86787.1"/>
    <property type="molecule type" value="Genomic_DNA"/>
</dbReference>
<dbReference type="Proteomes" id="UP000199050">
    <property type="component" value="Unassembled WGS sequence"/>
</dbReference>
<keyword evidence="2" id="KW-0812">Transmembrane</keyword>
<dbReference type="InterPro" id="IPR000045">
    <property type="entry name" value="Prepilin_IV_endopep_pep"/>
</dbReference>
<dbReference type="InterPro" id="IPR050882">
    <property type="entry name" value="Prepilin_peptidase/N-MTase"/>
</dbReference>
<protein>
    <submittedName>
        <fullName evidence="4">Prepilin peptidase CpaA</fullName>
    </submittedName>
</protein>
<dbReference type="AlphaFoldDB" id="A0A1G9FEN3"/>
<dbReference type="Pfam" id="PF01478">
    <property type="entry name" value="Peptidase_A24"/>
    <property type="match status" value="1"/>
</dbReference>
<dbReference type="GO" id="GO:0004190">
    <property type="term" value="F:aspartic-type endopeptidase activity"/>
    <property type="evidence" value="ECO:0007669"/>
    <property type="project" value="InterPro"/>
</dbReference>
<keyword evidence="5" id="KW-1185">Reference proteome</keyword>
<accession>A0A1G9FEN3</accession>
<evidence type="ECO:0000313" key="5">
    <source>
        <dbReference type="Proteomes" id="UP000199050"/>
    </source>
</evidence>
<evidence type="ECO:0000259" key="3">
    <source>
        <dbReference type="Pfam" id="PF01478"/>
    </source>
</evidence>
<gene>
    <name evidence="4" type="ORF">SAMN05216192_15821</name>
</gene>
<dbReference type="GO" id="GO:0006465">
    <property type="term" value="P:signal peptide processing"/>
    <property type="evidence" value="ECO:0007669"/>
    <property type="project" value="TreeGrafter"/>
</dbReference>
<name>A0A1G9FEN3_9BACL</name>
<organism evidence="4 5">
    <name type="scientific">Paenibacillus typhae</name>
    <dbReference type="NCBI Taxonomy" id="1174501"/>
    <lineage>
        <taxon>Bacteria</taxon>
        <taxon>Bacillati</taxon>
        <taxon>Bacillota</taxon>
        <taxon>Bacilli</taxon>
        <taxon>Bacillales</taxon>
        <taxon>Paenibacillaceae</taxon>
        <taxon>Paenibacillus</taxon>
    </lineage>
</organism>
<feature type="transmembrane region" description="Helical" evidence="2">
    <location>
        <begin position="52"/>
        <end position="71"/>
    </location>
</feature>
<dbReference type="RefSeq" id="WP_090719588.1">
    <property type="nucleotide sequence ID" value="NZ_CBCSKY010000060.1"/>
</dbReference>
<evidence type="ECO:0000256" key="1">
    <source>
        <dbReference type="ARBA" id="ARBA00005801"/>
    </source>
</evidence>
<dbReference type="STRING" id="1174501.SAMN05216192_15821"/>